<dbReference type="EMBL" id="BARS01002992">
    <property type="protein sequence ID" value="GAF75916.1"/>
    <property type="molecule type" value="Genomic_DNA"/>
</dbReference>
<evidence type="ECO:0000256" key="3">
    <source>
        <dbReference type="ARBA" id="ARBA00022692"/>
    </source>
</evidence>
<evidence type="ECO:0000259" key="7">
    <source>
        <dbReference type="Pfam" id="PF00324"/>
    </source>
</evidence>
<sequence>MIKDLNELEPPSKKKYGITAGILYGIGCGIGGSIFVLLGTGIEVAGPGVLISLLFGGILIFLTALNYSELSTSLPISGGAYNFSKEGIGGFSAFMIGVFLFIANIATCSFSAQVFTIIIVIFFPFLEPYIIPVAIMAVVLTSIVFFRTQRFAIRTLIILTITLITIFSIFIISGLFISPISNPSGYNPNFLYSQMN</sequence>
<keyword evidence="5 6" id="KW-0472">Membrane</keyword>
<dbReference type="GO" id="GO:0016020">
    <property type="term" value="C:membrane"/>
    <property type="evidence" value="ECO:0007669"/>
    <property type="project" value="UniProtKB-SubCell"/>
</dbReference>
<gene>
    <name evidence="8" type="ORF">S01H1_05754</name>
</gene>
<dbReference type="Pfam" id="PF00324">
    <property type="entry name" value="AA_permease"/>
    <property type="match status" value="1"/>
</dbReference>
<organism evidence="8">
    <name type="scientific">marine sediment metagenome</name>
    <dbReference type="NCBI Taxonomy" id="412755"/>
    <lineage>
        <taxon>unclassified sequences</taxon>
        <taxon>metagenomes</taxon>
        <taxon>ecological metagenomes</taxon>
    </lineage>
</organism>
<keyword evidence="4 6" id="KW-1133">Transmembrane helix</keyword>
<evidence type="ECO:0000256" key="4">
    <source>
        <dbReference type="ARBA" id="ARBA00022989"/>
    </source>
</evidence>
<dbReference type="GO" id="GO:0015171">
    <property type="term" value="F:amino acid transmembrane transporter activity"/>
    <property type="evidence" value="ECO:0007669"/>
    <property type="project" value="TreeGrafter"/>
</dbReference>
<protein>
    <recommendedName>
        <fullName evidence="7">Amino acid permease/ SLC12A domain-containing protein</fullName>
    </recommendedName>
</protein>
<dbReference type="PANTHER" id="PTHR43243:SF4">
    <property type="entry name" value="CATIONIC AMINO ACID TRANSPORTER 4"/>
    <property type="match status" value="1"/>
</dbReference>
<evidence type="ECO:0000256" key="5">
    <source>
        <dbReference type="ARBA" id="ARBA00023136"/>
    </source>
</evidence>
<feature type="transmembrane region" description="Helical" evidence="6">
    <location>
        <begin position="129"/>
        <end position="146"/>
    </location>
</feature>
<accession>X0SLB5</accession>
<feature type="transmembrane region" description="Helical" evidence="6">
    <location>
        <begin position="48"/>
        <end position="67"/>
    </location>
</feature>
<dbReference type="AlphaFoldDB" id="X0SLB5"/>
<comment type="subcellular location">
    <subcellularLocation>
        <location evidence="1">Membrane</location>
        <topology evidence="1">Multi-pass membrane protein</topology>
    </subcellularLocation>
</comment>
<feature type="transmembrane region" description="Helical" evidence="6">
    <location>
        <begin position="93"/>
        <end position="123"/>
    </location>
</feature>
<keyword evidence="2" id="KW-0813">Transport</keyword>
<feature type="non-terminal residue" evidence="8">
    <location>
        <position position="196"/>
    </location>
</feature>
<evidence type="ECO:0000313" key="8">
    <source>
        <dbReference type="EMBL" id="GAF75916.1"/>
    </source>
</evidence>
<proteinExistence type="predicted"/>
<dbReference type="Gene3D" id="1.20.1740.10">
    <property type="entry name" value="Amino acid/polyamine transporter I"/>
    <property type="match status" value="1"/>
</dbReference>
<evidence type="ECO:0000256" key="2">
    <source>
        <dbReference type="ARBA" id="ARBA00022448"/>
    </source>
</evidence>
<feature type="domain" description="Amino acid permease/ SLC12A" evidence="7">
    <location>
        <begin position="23"/>
        <end position="188"/>
    </location>
</feature>
<dbReference type="InterPro" id="IPR004841">
    <property type="entry name" value="AA-permease/SLC12A_dom"/>
</dbReference>
<evidence type="ECO:0000256" key="1">
    <source>
        <dbReference type="ARBA" id="ARBA00004141"/>
    </source>
</evidence>
<keyword evidence="3 6" id="KW-0812">Transmembrane</keyword>
<reference evidence="8" key="1">
    <citation type="journal article" date="2014" name="Front. Microbiol.">
        <title>High frequency of phylogenetically diverse reductive dehalogenase-homologous genes in deep subseafloor sedimentary metagenomes.</title>
        <authorList>
            <person name="Kawai M."/>
            <person name="Futagami T."/>
            <person name="Toyoda A."/>
            <person name="Takaki Y."/>
            <person name="Nishi S."/>
            <person name="Hori S."/>
            <person name="Arai W."/>
            <person name="Tsubouchi T."/>
            <person name="Morono Y."/>
            <person name="Uchiyama I."/>
            <person name="Ito T."/>
            <person name="Fujiyama A."/>
            <person name="Inagaki F."/>
            <person name="Takami H."/>
        </authorList>
    </citation>
    <scope>NUCLEOTIDE SEQUENCE</scope>
    <source>
        <strain evidence="8">Expedition CK06-06</strain>
    </source>
</reference>
<comment type="caution">
    <text evidence="8">The sequence shown here is derived from an EMBL/GenBank/DDBJ whole genome shotgun (WGS) entry which is preliminary data.</text>
</comment>
<evidence type="ECO:0000256" key="6">
    <source>
        <dbReference type="SAM" id="Phobius"/>
    </source>
</evidence>
<feature type="transmembrane region" description="Helical" evidence="6">
    <location>
        <begin position="21"/>
        <end position="42"/>
    </location>
</feature>
<name>X0SLB5_9ZZZZ</name>
<feature type="transmembrane region" description="Helical" evidence="6">
    <location>
        <begin position="158"/>
        <end position="180"/>
    </location>
</feature>
<dbReference type="PANTHER" id="PTHR43243">
    <property type="entry name" value="INNER MEMBRANE TRANSPORTER YGJI-RELATED"/>
    <property type="match status" value="1"/>
</dbReference>